<evidence type="ECO:0000313" key="2">
    <source>
        <dbReference type="Proteomes" id="UP000824533"/>
    </source>
</evidence>
<protein>
    <submittedName>
        <fullName evidence="1">Uncharacterized protein</fullName>
    </submittedName>
</protein>
<reference evidence="1 2" key="1">
    <citation type="journal article" date="2021" name="Front. Genet.">
        <title>Chromosome-Level Genome Assembly Reveals Significant Gene Expansion in the Toll and IMD Signaling Pathways of Dendrolimus kikuchii.</title>
        <authorList>
            <person name="Zhou J."/>
            <person name="Wu P."/>
            <person name="Xiong Z."/>
            <person name="Liu N."/>
            <person name="Zhao N."/>
            <person name="Ji M."/>
            <person name="Qiu Y."/>
            <person name="Yang B."/>
        </authorList>
    </citation>
    <scope>NUCLEOTIDE SEQUENCE [LARGE SCALE GENOMIC DNA]</scope>
    <source>
        <strain evidence="1">Ann1</strain>
    </source>
</reference>
<comment type="caution">
    <text evidence="1">The sequence shown here is derived from an EMBL/GenBank/DDBJ whole genome shotgun (WGS) entry which is preliminary data.</text>
</comment>
<accession>A0ACC1CXC3</accession>
<dbReference type="EMBL" id="CM034399">
    <property type="protein sequence ID" value="KAJ0176359.1"/>
    <property type="molecule type" value="Genomic_DNA"/>
</dbReference>
<keyword evidence="2" id="KW-1185">Reference proteome</keyword>
<gene>
    <name evidence="1" type="ORF">K1T71_007538</name>
</gene>
<name>A0ACC1CXC3_9NEOP</name>
<dbReference type="Proteomes" id="UP000824533">
    <property type="component" value="Linkage Group LG13"/>
</dbReference>
<evidence type="ECO:0000313" key="1">
    <source>
        <dbReference type="EMBL" id="KAJ0176359.1"/>
    </source>
</evidence>
<sequence length="122" mass="13378">MAVLPVPPARDGVHYGGVEPAQHARRGTKSKATPATLATRLLHTALRSGISIKPHYTILGLKLLEQDEDISYCWPNLFDGGNGEGSRSSSPPCHQLRIRRRPRRHSADNAIRRPGVTFLGHS</sequence>
<proteinExistence type="predicted"/>
<organism evidence="1 2">
    <name type="scientific">Dendrolimus kikuchii</name>
    <dbReference type="NCBI Taxonomy" id="765133"/>
    <lineage>
        <taxon>Eukaryota</taxon>
        <taxon>Metazoa</taxon>
        <taxon>Ecdysozoa</taxon>
        <taxon>Arthropoda</taxon>
        <taxon>Hexapoda</taxon>
        <taxon>Insecta</taxon>
        <taxon>Pterygota</taxon>
        <taxon>Neoptera</taxon>
        <taxon>Endopterygota</taxon>
        <taxon>Lepidoptera</taxon>
        <taxon>Glossata</taxon>
        <taxon>Ditrysia</taxon>
        <taxon>Bombycoidea</taxon>
        <taxon>Lasiocampidae</taxon>
        <taxon>Dendrolimus</taxon>
    </lineage>
</organism>